<dbReference type="PROSITE" id="PS51257">
    <property type="entry name" value="PROKAR_LIPOPROTEIN"/>
    <property type="match status" value="1"/>
</dbReference>
<dbReference type="AlphaFoldDB" id="A0A6N8F864"/>
<protein>
    <submittedName>
        <fullName evidence="3">Divisome-associated lipoprotein YraP</fullName>
    </submittedName>
</protein>
<reference evidence="3 4" key="1">
    <citation type="submission" date="2019-11" db="EMBL/GenBank/DDBJ databases">
        <title>P. haliotis isolates from Z. marina roots.</title>
        <authorList>
            <person name="Cohen M."/>
            <person name="Jospin G."/>
            <person name="Eisen J.A."/>
            <person name="Coil D.A."/>
        </authorList>
    </citation>
    <scope>NUCLEOTIDE SEQUENCE [LARGE SCALE GENOMIC DNA]</scope>
    <source>
        <strain evidence="3 4">UCD-MCMsp1aY</strain>
    </source>
</reference>
<accession>A0A6N8F864</accession>
<dbReference type="PANTHER" id="PTHR34606:SF4">
    <property type="entry name" value="OUTER MEMBRANE LIPOPROTEIN DOLP"/>
    <property type="match status" value="1"/>
</dbReference>
<dbReference type="Pfam" id="PF04972">
    <property type="entry name" value="BON"/>
    <property type="match status" value="2"/>
</dbReference>
<keyword evidence="4" id="KW-1185">Reference proteome</keyword>
<evidence type="ECO:0000256" key="1">
    <source>
        <dbReference type="SAM" id="SignalP"/>
    </source>
</evidence>
<evidence type="ECO:0000313" key="3">
    <source>
        <dbReference type="EMBL" id="MUH72603.1"/>
    </source>
</evidence>
<feature type="chain" id="PRO_5026777221" evidence="1">
    <location>
        <begin position="21"/>
        <end position="186"/>
    </location>
</feature>
<feature type="signal peptide" evidence="1">
    <location>
        <begin position="1"/>
        <end position="20"/>
    </location>
</feature>
<sequence>MKKYVLLLLSCLLVQGCVETAIVASAVSAVSAANDPRSVGKQIDDNGIEVRATVQLMKDADISDNTNITIVSYNGQLLAVGQAPTQSLINKADAILKNVDHVVKVHNQIKIGPLATIGSKAKDAWITTKVKSAYLTSDTIDSGNIKVVTENQEVYLMGIVDGEQANQAATIASKVSGVLKVIKVFQ</sequence>
<dbReference type="Proteomes" id="UP000439994">
    <property type="component" value="Unassembled WGS sequence"/>
</dbReference>
<dbReference type="PROSITE" id="PS50914">
    <property type="entry name" value="BON"/>
    <property type="match status" value="2"/>
</dbReference>
<keyword evidence="3" id="KW-0449">Lipoprotein</keyword>
<proteinExistence type="predicted"/>
<dbReference type="OrthoDB" id="9783990at2"/>
<dbReference type="RefSeq" id="WP_155695768.1">
    <property type="nucleotide sequence ID" value="NZ_BAAAFQ010000004.1"/>
</dbReference>
<keyword evidence="1" id="KW-0732">Signal</keyword>
<dbReference type="InterPro" id="IPR051686">
    <property type="entry name" value="Lipoprotein_DolP"/>
</dbReference>
<comment type="caution">
    <text evidence="3">The sequence shown here is derived from an EMBL/GenBank/DDBJ whole genome shotgun (WGS) entry which is preliminary data.</text>
</comment>
<evidence type="ECO:0000313" key="4">
    <source>
        <dbReference type="Proteomes" id="UP000439994"/>
    </source>
</evidence>
<feature type="domain" description="BON" evidence="2">
    <location>
        <begin position="122"/>
        <end position="186"/>
    </location>
</feature>
<name>A0A6N8F864_9GAMM</name>
<evidence type="ECO:0000259" key="2">
    <source>
        <dbReference type="PROSITE" id="PS50914"/>
    </source>
</evidence>
<feature type="domain" description="BON" evidence="2">
    <location>
        <begin position="44"/>
        <end position="113"/>
    </location>
</feature>
<dbReference type="EMBL" id="WOCD01000003">
    <property type="protein sequence ID" value="MUH72603.1"/>
    <property type="molecule type" value="Genomic_DNA"/>
</dbReference>
<dbReference type="PANTHER" id="PTHR34606">
    <property type="entry name" value="BON DOMAIN-CONTAINING PROTEIN"/>
    <property type="match status" value="1"/>
</dbReference>
<organism evidence="3 4">
    <name type="scientific">Psychrosphaera haliotis</name>
    <dbReference type="NCBI Taxonomy" id="555083"/>
    <lineage>
        <taxon>Bacteria</taxon>
        <taxon>Pseudomonadati</taxon>
        <taxon>Pseudomonadota</taxon>
        <taxon>Gammaproteobacteria</taxon>
        <taxon>Alteromonadales</taxon>
        <taxon>Pseudoalteromonadaceae</taxon>
        <taxon>Psychrosphaera</taxon>
    </lineage>
</organism>
<dbReference type="InterPro" id="IPR007055">
    <property type="entry name" value="BON_dom"/>
</dbReference>
<dbReference type="NCBIfam" id="NF008247">
    <property type="entry name" value="PRK11023.1"/>
    <property type="match status" value="1"/>
</dbReference>
<gene>
    <name evidence="3" type="primary">yraP</name>
    <name evidence="3" type="ORF">GNP35_08925</name>
</gene>